<feature type="domain" description="CCHC-type" evidence="4">
    <location>
        <begin position="279"/>
        <end position="294"/>
    </location>
</feature>
<dbReference type="CDD" id="cd00303">
    <property type="entry name" value="retropepsin_like"/>
    <property type="match status" value="1"/>
</dbReference>
<dbReference type="Gene3D" id="3.10.10.10">
    <property type="entry name" value="HIV Type 1 Reverse Transcriptase, subunit A, domain 1"/>
    <property type="match status" value="1"/>
</dbReference>
<dbReference type="PROSITE" id="PS50158">
    <property type="entry name" value="ZF_CCHC"/>
    <property type="match status" value="1"/>
</dbReference>
<dbReference type="PANTHER" id="PTHR37984">
    <property type="entry name" value="PROTEIN CBG26694"/>
    <property type="match status" value="1"/>
</dbReference>
<dbReference type="Pfam" id="PF08284">
    <property type="entry name" value="RVP_2"/>
    <property type="match status" value="1"/>
</dbReference>
<keyword evidence="2" id="KW-0863">Zinc-finger</keyword>
<evidence type="ECO:0000256" key="1">
    <source>
        <dbReference type="ARBA" id="ARBA00023268"/>
    </source>
</evidence>
<dbReference type="EMBL" id="JAIWQS010000002">
    <property type="protein sequence ID" value="KAJ8771340.1"/>
    <property type="molecule type" value="Genomic_DNA"/>
</dbReference>
<feature type="domain" description="Reverse transcriptase" evidence="5">
    <location>
        <begin position="534"/>
        <end position="713"/>
    </location>
</feature>
<dbReference type="FunFam" id="3.30.70.270:FF:000020">
    <property type="entry name" value="Transposon Tf2-6 polyprotein-like Protein"/>
    <property type="match status" value="1"/>
</dbReference>
<reference evidence="6 7" key="1">
    <citation type="submission" date="2021-09" db="EMBL/GenBank/DDBJ databases">
        <title>Genomic insights and catalytic innovation underlie evolution of tropane alkaloids biosynthesis.</title>
        <authorList>
            <person name="Wang Y.-J."/>
            <person name="Tian T."/>
            <person name="Huang J.-P."/>
            <person name="Huang S.-X."/>
        </authorList>
    </citation>
    <scope>NUCLEOTIDE SEQUENCE [LARGE SCALE GENOMIC DNA]</scope>
    <source>
        <strain evidence="6">KIB-2018</strain>
        <tissue evidence="6">Leaf</tissue>
    </source>
</reference>
<feature type="compositionally biased region" description="Low complexity" evidence="3">
    <location>
        <begin position="316"/>
        <end position="334"/>
    </location>
</feature>
<dbReference type="SMART" id="SM00343">
    <property type="entry name" value="ZnF_C2HC"/>
    <property type="match status" value="1"/>
</dbReference>
<keyword evidence="2" id="KW-0862">Zinc</keyword>
<dbReference type="Pfam" id="PF00078">
    <property type="entry name" value="RVT_1"/>
    <property type="match status" value="1"/>
</dbReference>
<protein>
    <recommendedName>
        <fullName evidence="8">Reverse transcriptase</fullName>
    </recommendedName>
</protein>
<dbReference type="GO" id="GO:0003824">
    <property type="term" value="F:catalytic activity"/>
    <property type="evidence" value="ECO:0007669"/>
    <property type="project" value="UniProtKB-KW"/>
</dbReference>
<sequence>MESIGANLGSHVPEFFEMPSRIPVNRERRYDKLRKQGAVDFYGSTDPAEAEGWLERTEREKYDYVVSLLQGPAYQWWKTVSGSTTRPCSLTWEDFLIAFRENYMPKIYMDRKMKEFLDLKQGKLSVADYEIRFNELMGYATALIPTEQDKCRQFEDGLNMEIRTRLAISNLSSFTELWATSIRIEQLLKDSQRELRQEDRGKRQNEPHADSNRSFRKRQNRSSRFQSKSRQSGFYGRGRFVQSGGGRGQMSASQSQQFPECEHCGKRHGGECWRISGACFRCGSYEHQIRDCPELLESQSRPRGGTMTEVSVQQTRAGRSVQRGRGRGQTQSAGPSVRTEVRSNQPQTQARVYAITRQEAQDSPDVVAGVLNVFNFEAYALVDPGSTHSFITPHLASKLHCEREVLKCGLVVSTPVGSTTVIGEVCKRVVFRGVSQAVPARLISFLNVLRLIRGRCEAYLAHIVDTQNEQTIRDIPVVREFLDVFPTELLGLPPDRETKFTIDIIPGTAPISIPPYRMAPVELKELKTQLQELLDKGFIRPSVSPWGALILFIKKKDGTLRLCINYRQLNRITVKNKYPLPRIDDLFDQLQGAQVFTKLDLRSGYYQLKIAEADVPKSAFRTRYGHFEFLVMPFGLTNAPAAFMALMNKVFQPYLDQFVIVFIDDILVYSKCREDHMAHLRMVLQLMREKQLYAKFTKCEFWLDQVIFLGHIVSRQGIQVEQKKIEAVMKWEAPKNVSEIWSFLGLAGYYRRFVEGFSLILAPLTKLLRKNVPFRWSDDCQKSFEELKHRLTAAPVLAIPSGSGGYVVYNNASHQGLGCVLMQHSKVIAYASRQLRSHELNYPVHDLELAAVVFALKIWRHYLYGETFHVFSNHKSLKYLLSQKELNMR</sequence>
<dbReference type="InterPro" id="IPR043128">
    <property type="entry name" value="Rev_trsase/Diguanyl_cyclase"/>
</dbReference>
<dbReference type="Pfam" id="PF00098">
    <property type="entry name" value="zf-CCHC"/>
    <property type="match status" value="1"/>
</dbReference>
<proteinExistence type="predicted"/>
<dbReference type="GO" id="GO:0008270">
    <property type="term" value="F:zinc ion binding"/>
    <property type="evidence" value="ECO:0007669"/>
    <property type="project" value="UniProtKB-KW"/>
</dbReference>
<feature type="region of interest" description="Disordered" evidence="3">
    <location>
        <begin position="194"/>
        <end position="254"/>
    </location>
</feature>
<dbReference type="PANTHER" id="PTHR37984:SF5">
    <property type="entry name" value="PROTEIN NYNRIN-LIKE"/>
    <property type="match status" value="1"/>
</dbReference>
<evidence type="ECO:0000313" key="6">
    <source>
        <dbReference type="EMBL" id="KAJ8771340.1"/>
    </source>
</evidence>
<accession>A0AAV8TWJ8</accession>
<name>A0AAV8TWJ8_9ROSI</name>
<evidence type="ECO:0000256" key="3">
    <source>
        <dbReference type="SAM" id="MobiDB-lite"/>
    </source>
</evidence>
<evidence type="ECO:0000256" key="2">
    <source>
        <dbReference type="PROSITE-ProRule" id="PRU00047"/>
    </source>
</evidence>
<dbReference type="InterPro" id="IPR050951">
    <property type="entry name" value="Retrovirus_Pol_polyprotein"/>
</dbReference>
<evidence type="ECO:0008006" key="8">
    <source>
        <dbReference type="Google" id="ProtNLM"/>
    </source>
</evidence>
<dbReference type="CDD" id="cd09274">
    <property type="entry name" value="RNase_HI_RT_Ty3"/>
    <property type="match status" value="1"/>
</dbReference>
<dbReference type="FunFam" id="3.10.20.370:FF:000001">
    <property type="entry name" value="Retrovirus-related Pol polyprotein from transposon 17.6-like protein"/>
    <property type="match status" value="1"/>
</dbReference>
<dbReference type="Pfam" id="PF17919">
    <property type="entry name" value="RT_RNaseH_2"/>
    <property type="match status" value="1"/>
</dbReference>
<feature type="compositionally biased region" description="Basic and acidic residues" evidence="3">
    <location>
        <begin position="194"/>
        <end position="213"/>
    </location>
</feature>
<evidence type="ECO:0000313" key="7">
    <source>
        <dbReference type="Proteomes" id="UP001159364"/>
    </source>
</evidence>
<comment type="caution">
    <text evidence="6">The sequence shown here is derived from an EMBL/GenBank/DDBJ whole genome shotgun (WGS) entry which is preliminary data.</text>
</comment>
<gene>
    <name evidence="6" type="ORF">K2173_026517</name>
</gene>
<dbReference type="Pfam" id="PF03732">
    <property type="entry name" value="Retrotrans_gag"/>
    <property type="match status" value="1"/>
</dbReference>
<feature type="region of interest" description="Disordered" evidence="3">
    <location>
        <begin position="296"/>
        <end position="345"/>
    </location>
</feature>
<keyword evidence="2" id="KW-0479">Metal-binding</keyword>
<evidence type="ECO:0000259" key="5">
    <source>
        <dbReference type="PROSITE" id="PS50878"/>
    </source>
</evidence>
<dbReference type="SUPFAM" id="SSF56672">
    <property type="entry name" value="DNA/RNA polymerases"/>
    <property type="match status" value="1"/>
</dbReference>
<organism evidence="6 7">
    <name type="scientific">Erythroxylum novogranatense</name>
    <dbReference type="NCBI Taxonomy" id="1862640"/>
    <lineage>
        <taxon>Eukaryota</taxon>
        <taxon>Viridiplantae</taxon>
        <taxon>Streptophyta</taxon>
        <taxon>Embryophyta</taxon>
        <taxon>Tracheophyta</taxon>
        <taxon>Spermatophyta</taxon>
        <taxon>Magnoliopsida</taxon>
        <taxon>eudicotyledons</taxon>
        <taxon>Gunneridae</taxon>
        <taxon>Pentapetalae</taxon>
        <taxon>rosids</taxon>
        <taxon>fabids</taxon>
        <taxon>Malpighiales</taxon>
        <taxon>Erythroxylaceae</taxon>
        <taxon>Erythroxylum</taxon>
    </lineage>
</organism>
<dbReference type="InterPro" id="IPR005162">
    <property type="entry name" value="Retrotrans_gag_dom"/>
</dbReference>
<keyword evidence="1" id="KW-0511">Multifunctional enzyme</keyword>
<evidence type="ECO:0000259" key="4">
    <source>
        <dbReference type="PROSITE" id="PS50158"/>
    </source>
</evidence>
<feature type="compositionally biased region" description="Low complexity" evidence="3">
    <location>
        <begin position="222"/>
        <end position="232"/>
    </location>
</feature>
<dbReference type="Gene3D" id="3.30.70.270">
    <property type="match status" value="2"/>
</dbReference>
<dbReference type="Proteomes" id="UP001159364">
    <property type="component" value="Linkage Group LG02"/>
</dbReference>
<dbReference type="InterPro" id="IPR000477">
    <property type="entry name" value="RT_dom"/>
</dbReference>
<dbReference type="GO" id="GO:0003676">
    <property type="term" value="F:nucleic acid binding"/>
    <property type="evidence" value="ECO:0007669"/>
    <property type="project" value="InterPro"/>
</dbReference>
<dbReference type="InterPro" id="IPR043502">
    <property type="entry name" value="DNA/RNA_pol_sf"/>
</dbReference>
<dbReference type="CDD" id="cd01647">
    <property type="entry name" value="RT_LTR"/>
    <property type="match status" value="1"/>
</dbReference>
<dbReference type="AlphaFoldDB" id="A0AAV8TWJ8"/>
<dbReference type="PROSITE" id="PS50878">
    <property type="entry name" value="RT_POL"/>
    <property type="match status" value="1"/>
</dbReference>
<dbReference type="InterPro" id="IPR001878">
    <property type="entry name" value="Znf_CCHC"/>
</dbReference>
<dbReference type="InterPro" id="IPR041577">
    <property type="entry name" value="RT_RNaseH_2"/>
</dbReference>
<keyword evidence="7" id="KW-1185">Reference proteome</keyword>